<dbReference type="Pfam" id="PF01943">
    <property type="entry name" value="Polysacc_synt"/>
    <property type="match status" value="1"/>
</dbReference>
<feature type="transmembrane region" description="Helical" evidence="6">
    <location>
        <begin position="91"/>
        <end position="114"/>
    </location>
</feature>
<evidence type="ECO:0000256" key="2">
    <source>
        <dbReference type="ARBA" id="ARBA00022475"/>
    </source>
</evidence>
<feature type="transmembrane region" description="Helical" evidence="6">
    <location>
        <begin position="295"/>
        <end position="321"/>
    </location>
</feature>
<dbReference type="PANTHER" id="PTHR30250:SF11">
    <property type="entry name" value="O-ANTIGEN TRANSPORTER-RELATED"/>
    <property type="match status" value="1"/>
</dbReference>
<feature type="transmembrane region" description="Helical" evidence="6">
    <location>
        <begin position="185"/>
        <end position="202"/>
    </location>
</feature>
<proteinExistence type="predicted"/>
<evidence type="ECO:0000313" key="7">
    <source>
        <dbReference type="EMBL" id="RNL83546.1"/>
    </source>
</evidence>
<gene>
    <name evidence="7" type="ORF">ED312_14970</name>
</gene>
<dbReference type="AlphaFoldDB" id="A0A3N0E6S8"/>
<protein>
    <submittedName>
        <fullName evidence="7">Flippase</fullName>
    </submittedName>
</protein>
<dbReference type="InterPro" id="IPR002797">
    <property type="entry name" value="Polysacc_synth"/>
</dbReference>
<evidence type="ECO:0000256" key="4">
    <source>
        <dbReference type="ARBA" id="ARBA00022989"/>
    </source>
</evidence>
<feature type="transmembrane region" description="Helical" evidence="6">
    <location>
        <begin position="327"/>
        <end position="355"/>
    </location>
</feature>
<feature type="transmembrane region" description="Helical" evidence="6">
    <location>
        <begin position="367"/>
        <end position="386"/>
    </location>
</feature>
<feature type="transmembrane region" description="Helical" evidence="6">
    <location>
        <begin position="153"/>
        <end position="173"/>
    </location>
</feature>
<comment type="subcellular location">
    <subcellularLocation>
        <location evidence="1">Cell membrane</location>
        <topology evidence="1">Multi-pass membrane protein</topology>
    </subcellularLocation>
</comment>
<keyword evidence="4 6" id="KW-1133">Transmembrane helix</keyword>
<feature type="transmembrane region" description="Helical" evidence="6">
    <location>
        <begin position="49"/>
        <end position="70"/>
    </location>
</feature>
<comment type="caution">
    <text evidence="7">The sequence shown here is derived from an EMBL/GenBank/DDBJ whole genome shotgun (WGS) entry which is preliminary data.</text>
</comment>
<keyword evidence="2" id="KW-1003">Cell membrane</keyword>
<accession>A0A3N0E6S8</accession>
<evidence type="ECO:0000256" key="3">
    <source>
        <dbReference type="ARBA" id="ARBA00022692"/>
    </source>
</evidence>
<dbReference type="PANTHER" id="PTHR30250">
    <property type="entry name" value="PST FAMILY PREDICTED COLANIC ACID TRANSPORTER"/>
    <property type="match status" value="1"/>
</dbReference>
<feature type="transmembrane region" description="Helical" evidence="6">
    <location>
        <begin position="20"/>
        <end position="43"/>
    </location>
</feature>
<evidence type="ECO:0000313" key="8">
    <source>
        <dbReference type="Proteomes" id="UP000267469"/>
    </source>
</evidence>
<reference evidence="7 8" key="1">
    <citation type="submission" date="2018-10" db="EMBL/GenBank/DDBJ databases">
        <title>Sinomicrobium pectinilyticum sp. nov., a pectinase-producing bacterium isolated from alkaline and saline soil, and emended description of the genus Sinomicrobium.</title>
        <authorList>
            <person name="Cheng B."/>
            <person name="Li C."/>
            <person name="Lai Q."/>
            <person name="Du M."/>
            <person name="Shao Z."/>
            <person name="Xu P."/>
            <person name="Yang C."/>
        </authorList>
    </citation>
    <scope>NUCLEOTIDE SEQUENCE [LARGE SCALE GENOMIC DNA]</scope>
    <source>
        <strain evidence="7 8">5DNS001</strain>
    </source>
</reference>
<dbReference type="RefSeq" id="WP_123216830.1">
    <property type="nucleotide sequence ID" value="NZ_RJTM01000104.1"/>
</dbReference>
<evidence type="ECO:0000256" key="1">
    <source>
        <dbReference type="ARBA" id="ARBA00004651"/>
    </source>
</evidence>
<evidence type="ECO:0000256" key="6">
    <source>
        <dbReference type="SAM" id="Phobius"/>
    </source>
</evidence>
<dbReference type="GO" id="GO:0005886">
    <property type="term" value="C:plasma membrane"/>
    <property type="evidence" value="ECO:0007669"/>
    <property type="project" value="UniProtKB-SubCell"/>
</dbReference>
<keyword evidence="3 6" id="KW-0812">Transmembrane</keyword>
<keyword evidence="5 6" id="KW-0472">Membrane</keyword>
<feature type="transmembrane region" description="Helical" evidence="6">
    <location>
        <begin position="126"/>
        <end position="146"/>
    </location>
</feature>
<name>A0A3N0E6S8_SINP1</name>
<dbReference type="EMBL" id="RJTM01000104">
    <property type="protein sequence ID" value="RNL83546.1"/>
    <property type="molecule type" value="Genomic_DNA"/>
</dbReference>
<feature type="transmembrane region" description="Helical" evidence="6">
    <location>
        <begin position="214"/>
        <end position="234"/>
    </location>
</feature>
<feature type="transmembrane region" description="Helical" evidence="6">
    <location>
        <begin position="392"/>
        <end position="410"/>
    </location>
</feature>
<sequence length="430" mass="49134">MISEILRRYRSNKQVVVNYFSLLILQGANYLLPLIVLPYLVYVLGTERYGLIAFAQSLMTFLIVFVDFGFNLSGTREISLTKNDKSKQAEVFTAIMIIKGVLVLFSLLFLSIIVYAFERFRQDAGIYFLSFGMVLGQALFPVWFFQGIEKMKFVTFINILAKLIFTFLVFFLIKEEVDYRYVPLYNSLGFILSGALGFSLALRMVRLKKVSKVLVRSLFIDSFSLFVSNFATSLYTTSNVFLLGIFCGNNIAGIYASMEKLLLAVKNIYAPFYQAIYPWLVGQNNEKKIKFVKQLIPFLLLVGGLVVIVVLSFGGKLLFWIFNDLHIVRYALIFKILSLVAILSGLNMLFNTLFFPTIKAYKIRMKILIVGGIWHLCCSLILVNLFGIYGTSFSVVLTEFVLLIFGWFYFNRFVKDNEKINSYSDSSTGL</sequence>
<dbReference type="InterPro" id="IPR050833">
    <property type="entry name" value="Poly_Biosynth_Transport"/>
</dbReference>
<organism evidence="7 8">
    <name type="scientific">Sinomicrobium pectinilyticum</name>
    <dbReference type="NCBI Taxonomy" id="1084421"/>
    <lineage>
        <taxon>Bacteria</taxon>
        <taxon>Pseudomonadati</taxon>
        <taxon>Bacteroidota</taxon>
        <taxon>Flavobacteriia</taxon>
        <taxon>Flavobacteriales</taxon>
        <taxon>Flavobacteriaceae</taxon>
        <taxon>Sinomicrobium</taxon>
    </lineage>
</organism>
<evidence type="ECO:0000256" key="5">
    <source>
        <dbReference type="ARBA" id="ARBA00023136"/>
    </source>
</evidence>
<dbReference type="Proteomes" id="UP000267469">
    <property type="component" value="Unassembled WGS sequence"/>
</dbReference>
<dbReference type="OrthoDB" id="9815702at2"/>
<keyword evidence="8" id="KW-1185">Reference proteome</keyword>